<evidence type="ECO:0000313" key="2">
    <source>
        <dbReference type="Proteomes" id="UP001257914"/>
    </source>
</evidence>
<dbReference type="EMBL" id="JAWCUA010000003">
    <property type="protein sequence ID" value="MDU0112294.1"/>
    <property type="molecule type" value="Genomic_DNA"/>
</dbReference>
<gene>
    <name evidence="1" type="ORF">RT723_04630</name>
</gene>
<dbReference type="Proteomes" id="UP001257914">
    <property type="component" value="Unassembled WGS sequence"/>
</dbReference>
<keyword evidence="2" id="KW-1185">Reference proteome</keyword>
<proteinExistence type="predicted"/>
<organism evidence="1 2">
    <name type="scientific">Psychrosphaera aquimarina</name>
    <dbReference type="NCBI Taxonomy" id="2044854"/>
    <lineage>
        <taxon>Bacteria</taxon>
        <taxon>Pseudomonadati</taxon>
        <taxon>Pseudomonadota</taxon>
        <taxon>Gammaproteobacteria</taxon>
        <taxon>Alteromonadales</taxon>
        <taxon>Pseudoalteromonadaceae</taxon>
        <taxon>Psychrosphaera</taxon>
    </lineage>
</organism>
<accession>A0ABU3QXZ5</accession>
<name>A0ABU3QXZ5_9GAMM</name>
<sequence>MNTREKLLTCVKKFEESNIPISISKVAGEVGISHSHISNNHPDIRDDIIRIKKEQKIQILIEKKNNKTEKLIKHNETLARKLSLAKDKQADKTIATLMAHIQELYSMYDSLLEERNSFAERILDYEK</sequence>
<protein>
    <submittedName>
        <fullName evidence="1">Uncharacterized protein</fullName>
    </submittedName>
</protein>
<reference evidence="1 2" key="1">
    <citation type="submission" date="2023-10" db="EMBL/GenBank/DDBJ databases">
        <title>Psychrosphaera aquimaarina strain SW33 isolated from seawater.</title>
        <authorList>
            <person name="Bayburt H."/>
            <person name="Kim J.M."/>
            <person name="Choi B.J."/>
            <person name="Jeon C.O."/>
        </authorList>
    </citation>
    <scope>NUCLEOTIDE SEQUENCE [LARGE SCALE GENOMIC DNA]</scope>
    <source>
        <strain evidence="1 2">KCTC 52743</strain>
    </source>
</reference>
<dbReference type="RefSeq" id="WP_315946049.1">
    <property type="nucleotide sequence ID" value="NZ_JAWCUA010000003.1"/>
</dbReference>
<evidence type="ECO:0000313" key="1">
    <source>
        <dbReference type="EMBL" id="MDU0112294.1"/>
    </source>
</evidence>
<comment type="caution">
    <text evidence="1">The sequence shown here is derived from an EMBL/GenBank/DDBJ whole genome shotgun (WGS) entry which is preliminary data.</text>
</comment>